<evidence type="ECO:0000313" key="8">
    <source>
        <dbReference type="Proteomes" id="UP000224877"/>
    </source>
</evidence>
<dbReference type="Proteomes" id="UP000224877">
    <property type="component" value="Segment"/>
</dbReference>
<dbReference type="SUPFAM" id="SSF53597">
    <property type="entry name" value="Dihydrofolate reductase-like"/>
    <property type="match status" value="1"/>
</dbReference>
<keyword evidence="8" id="KW-1185">Reference proteome</keyword>
<feature type="domain" description="DHFR" evidence="6">
    <location>
        <begin position="3"/>
        <end position="176"/>
    </location>
</feature>
<keyword evidence="7" id="KW-0808">Transferase</keyword>
<dbReference type="InterPro" id="IPR001796">
    <property type="entry name" value="DHFR_dom"/>
</dbReference>
<dbReference type="GO" id="GO:0006730">
    <property type="term" value="P:one-carbon metabolic process"/>
    <property type="evidence" value="ECO:0007669"/>
    <property type="project" value="UniProtKB-KW"/>
</dbReference>
<accession>A0A1B4XX05</accession>
<reference evidence="7 8" key="1">
    <citation type="submission" date="2016-07" db="EMBL/GenBank/DDBJ databases">
        <title>Characterization of three bacteriophages infecting bacteria isolated from shrimp culture pond water.</title>
        <authorList>
            <person name="Khoa H.V."/>
        </authorList>
    </citation>
    <scope>NUCLEOTIDE SEQUENCE [LARGE SCALE GENOMIC DNA]</scope>
</reference>
<keyword evidence="7" id="KW-0418">Kinase</keyword>
<dbReference type="EMBL" id="LC168164">
    <property type="protein sequence ID" value="BAV39334.1"/>
    <property type="molecule type" value="Genomic_DNA"/>
</dbReference>
<dbReference type="GO" id="GO:0046452">
    <property type="term" value="P:dihydrofolate metabolic process"/>
    <property type="evidence" value="ECO:0007669"/>
    <property type="project" value="TreeGrafter"/>
</dbReference>
<keyword evidence="3" id="KW-0554">One-carbon metabolism</keyword>
<name>A0A1B4XX05_9CAUD</name>
<evidence type="ECO:0000256" key="2">
    <source>
        <dbReference type="ARBA" id="ARBA00012856"/>
    </source>
</evidence>
<dbReference type="PROSITE" id="PS51330">
    <property type="entry name" value="DHFR_2"/>
    <property type="match status" value="1"/>
</dbReference>
<protein>
    <recommendedName>
        <fullName evidence="2">dihydrofolate reductase</fullName>
        <ecNumber evidence="2">1.5.1.3</ecNumber>
    </recommendedName>
</protein>
<dbReference type="GO" id="GO:0046655">
    <property type="term" value="P:folic acid metabolic process"/>
    <property type="evidence" value="ECO:0007669"/>
    <property type="project" value="TreeGrafter"/>
</dbReference>
<dbReference type="GO" id="GO:0016301">
    <property type="term" value="F:kinase activity"/>
    <property type="evidence" value="ECO:0007669"/>
    <property type="project" value="UniProtKB-KW"/>
</dbReference>
<dbReference type="GO" id="GO:0050661">
    <property type="term" value="F:NADP binding"/>
    <property type="evidence" value="ECO:0007669"/>
    <property type="project" value="InterPro"/>
</dbReference>
<dbReference type="InterPro" id="IPR012259">
    <property type="entry name" value="DHFR"/>
</dbReference>
<dbReference type="GO" id="GO:0046654">
    <property type="term" value="P:tetrahydrofolate biosynthetic process"/>
    <property type="evidence" value="ECO:0007669"/>
    <property type="project" value="InterPro"/>
</dbReference>
<keyword evidence="5" id="KW-0560">Oxidoreductase</keyword>
<evidence type="ECO:0000256" key="5">
    <source>
        <dbReference type="ARBA" id="ARBA00023002"/>
    </source>
</evidence>
<evidence type="ECO:0000256" key="3">
    <source>
        <dbReference type="ARBA" id="ARBA00022563"/>
    </source>
</evidence>
<evidence type="ECO:0000259" key="6">
    <source>
        <dbReference type="PROSITE" id="PS51330"/>
    </source>
</evidence>
<sequence>MATFKAIVATARNNIIGNGEKMGWNIPEELEYFKQVTQGSIIIMGRKTFESIGCRLLPNRKTIVITRENGYKNRLLSEGRISKNDYDNLLLVTSYRDVIIRVSLFNTQTDVFVVGGGEIYKMFEYLYDEIYVSRIDMDIEGDVTFDIDLKHYSMDIVREPIMKNGKELVKFERYRL</sequence>
<dbReference type="InterPro" id="IPR024072">
    <property type="entry name" value="DHFR-like_dom_sf"/>
</dbReference>
<evidence type="ECO:0000313" key="7">
    <source>
        <dbReference type="EMBL" id="BAV39334.1"/>
    </source>
</evidence>
<dbReference type="Pfam" id="PF00186">
    <property type="entry name" value="DHFR_1"/>
    <property type="match status" value="1"/>
</dbReference>
<dbReference type="EC" id="1.5.1.3" evidence="2"/>
<evidence type="ECO:0000256" key="1">
    <source>
        <dbReference type="ARBA" id="ARBA00004903"/>
    </source>
</evidence>
<proteinExistence type="predicted"/>
<organism evidence="7 8">
    <name type="scientific">Tenacibaculum phage pT24</name>
    <dbReference type="NCBI Taxonomy" id="1880590"/>
    <lineage>
        <taxon>Viruses</taxon>
        <taxon>Duplodnaviria</taxon>
        <taxon>Heunggongvirae</taxon>
        <taxon>Uroviricota</taxon>
        <taxon>Caudoviricetes</taxon>
        <taxon>Kungbxnavirus</taxon>
        <taxon>Kungbxnavirus pT24</taxon>
    </lineage>
</organism>
<dbReference type="GO" id="GO:0004146">
    <property type="term" value="F:dihydrofolate reductase activity"/>
    <property type="evidence" value="ECO:0007669"/>
    <property type="project" value="UniProtKB-EC"/>
</dbReference>
<gene>
    <name evidence="7" type="ORF">BPT24_210</name>
</gene>
<dbReference type="PANTHER" id="PTHR48069">
    <property type="entry name" value="DIHYDROFOLATE REDUCTASE"/>
    <property type="match status" value="1"/>
</dbReference>
<keyword evidence="4" id="KW-0521">NADP</keyword>
<comment type="pathway">
    <text evidence="1">Cofactor biosynthesis; tetrahydrofolate biosynthesis; 5,6,7,8-tetrahydrofolate from 7,8-dihydrofolate: step 1/1.</text>
</comment>
<dbReference type="CDD" id="cd00209">
    <property type="entry name" value="DHFR"/>
    <property type="match status" value="1"/>
</dbReference>
<evidence type="ECO:0000256" key="4">
    <source>
        <dbReference type="ARBA" id="ARBA00022857"/>
    </source>
</evidence>
<dbReference type="PANTHER" id="PTHR48069:SF3">
    <property type="entry name" value="DIHYDROFOLATE REDUCTASE"/>
    <property type="match status" value="1"/>
</dbReference>
<dbReference type="Gene3D" id="3.40.430.10">
    <property type="entry name" value="Dihydrofolate Reductase, subunit A"/>
    <property type="match status" value="1"/>
</dbReference>
<dbReference type="PRINTS" id="PR00070">
    <property type="entry name" value="DHFR"/>
</dbReference>